<proteinExistence type="inferred from homology"/>
<feature type="domain" description="Periplasmic binding protein" evidence="4">
    <location>
        <begin position="152"/>
        <end position="424"/>
    </location>
</feature>
<dbReference type="GO" id="GO:0030313">
    <property type="term" value="C:cell envelope"/>
    <property type="evidence" value="ECO:0007669"/>
    <property type="project" value="UniProtKB-SubCell"/>
</dbReference>
<organism evidence="5 6">
    <name type="scientific">Hwanghaeella grinnelliae</name>
    <dbReference type="NCBI Taxonomy" id="2500179"/>
    <lineage>
        <taxon>Bacteria</taxon>
        <taxon>Pseudomonadati</taxon>
        <taxon>Pseudomonadota</taxon>
        <taxon>Alphaproteobacteria</taxon>
        <taxon>Rhodospirillales</taxon>
        <taxon>Rhodospirillaceae</taxon>
        <taxon>Hwanghaeella</taxon>
    </lineage>
</organism>
<dbReference type="InterPro" id="IPR028082">
    <property type="entry name" value="Peripla_BP_I"/>
</dbReference>
<comment type="caution">
    <text evidence="5">The sequence shown here is derived from an EMBL/GenBank/DDBJ whole genome shotgun (WGS) entry which is preliminary data.</text>
</comment>
<evidence type="ECO:0000313" key="6">
    <source>
        <dbReference type="Proteomes" id="UP000287447"/>
    </source>
</evidence>
<sequence length="491" mass="54544">MPPATGMGLVGPLTTATWMAPRMADLLPSSVGMPFRYLPKCYNGALDYYDFSRDSVFPRKNDPLEQFVTLPIWCSGFSALGARVPLWGDGLFVGIDMSPARFLCFGGCLRGFSMQVALLSRIFIAFGVLAAFGAIDAGAFAGGCTSPTVVMIVPDHEENTFWGPYTRFTRAAAADLGIDLRLVFAEPNDRFDYLERFIEVQAAYPPADYVAVFAYFAGLPQVLELAQRTGNKVVTFNSGISDTDRVIVGTPRTRFSNWILHSQAADLEAGRLQASAIVGRARKMFGLSKTETVRVTALGGNLTTGASLERRDGLAAFFSAGDLPETVNQFVFANWDYERGFYTAKGLFQRYPETHAVWTASFDLGRAAIDAWRAVRPGKPLPIVGTISGGWDARAFEMMERKELDVVLGGHFSEGAWLMALIQDYDSGLDFIDEVGTELYFPLELAGPGNFERIRETFRVRDWDRIDFKRLSKCHRPLLERYDFSLRNLLR</sequence>
<dbReference type="CDD" id="cd06324">
    <property type="entry name" value="PBP1_ABC_sugar_binding-like"/>
    <property type="match status" value="1"/>
</dbReference>
<evidence type="ECO:0000259" key="4">
    <source>
        <dbReference type="Pfam" id="PF13407"/>
    </source>
</evidence>
<dbReference type="GO" id="GO:0030246">
    <property type="term" value="F:carbohydrate binding"/>
    <property type="evidence" value="ECO:0007669"/>
    <property type="project" value="UniProtKB-ARBA"/>
</dbReference>
<name>A0A3S2ZBX6_9PROT</name>
<dbReference type="InterPro" id="IPR025997">
    <property type="entry name" value="SBP_2_dom"/>
</dbReference>
<evidence type="ECO:0000256" key="1">
    <source>
        <dbReference type="ARBA" id="ARBA00004196"/>
    </source>
</evidence>
<dbReference type="PANTHER" id="PTHR46847:SF2">
    <property type="entry name" value="ABC TRANSPORTER SUGAR-BINDING PROTEIN"/>
    <property type="match status" value="1"/>
</dbReference>
<comment type="similarity">
    <text evidence="2">Belongs to the bacterial solute-binding protein 2 family.</text>
</comment>
<evidence type="ECO:0000256" key="2">
    <source>
        <dbReference type="ARBA" id="ARBA00007639"/>
    </source>
</evidence>
<evidence type="ECO:0000313" key="5">
    <source>
        <dbReference type="EMBL" id="RVU39032.1"/>
    </source>
</evidence>
<protein>
    <recommendedName>
        <fullName evidence="4">Periplasmic binding protein domain-containing protein</fullName>
    </recommendedName>
</protein>
<accession>A0A3S2ZBX6</accession>
<dbReference type="EMBL" id="SADE01000001">
    <property type="protein sequence ID" value="RVU39032.1"/>
    <property type="molecule type" value="Genomic_DNA"/>
</dbReference>
<evidence type="ECO:0000256" key="3">
    <source>
        <dbReference type="ARBA" id="ARBA00022729"/>
    </source>
</evidence>
<dbReference type="Gene3D" id="3.40.50.2300">
    <property type="match status" value="2"/>
</dbReference>
<dbReference type="PANTHER" id="PTHR46847">
    <property type="entry name" value="D-ALLOSE-BINDING PERIPLASMIC PROTEIN-RELATED"/>
    <property type="match status" value="1"/>
</dbReference>
<reference evidence="6" key="1">
    <citation type="submission" date="2019-01" db="EMBL/GenBank/DDBJ databases">
        <title>Gri0909 isolated from a small marine red alga.</title>
        <authorList>
            <person name="Kim J."/>
            <person name="Jeong S.E."/>
            <person name="Jeon C.O."/>
        </authorList>
    </citation>
    <scope>NUCLEOTIDE SEQUENCE [LARGE SCALE GENOMIC DNA]</scope>
    <source>
        <strain evidence="6">Gri0909</strain>
    </source>
</reference>
<keyword evidence="3" id="KW-0732">Signal</keyword>
<keyword evidence="6" id="KW-1185">Reference proteome</keyword>
<gene>
    <name evidence="5" type="ORF">EOI86_07180</name>
</gene>
<dbReference type="SUPFAM" id="SSF53822">
    <property type="entry name" value="Periplasmic binding protein-like I"/>
    <property type="match status" value="1"/>
</dbReference>
<dbReference type="AlphaFoldDB" id="A0A3S2ZBX6"/>
<comment type="subcellular location">
    <subcellularLocation>
        <location evidence="1">Cell envelope</location>
    </subcellularLocation>
</comment>
<dbReference type="Pfam" id="PF13407">
    <property type="entry name" value="Peripla_BP_4"/>
    <property type="match status" value="1"/>
</dbReference>
<dbReference type="Proteomes" id="UP000287447">
    <property type="component" value="Unassembled WGS sequence"/>
</dbReference>